<evidence type="ECO:0008006" key="3">
    <source>
        <dbReference type="Google" id="ProtNLM"/>
    </source>
</evidence>
<sequence>MPQPREAVSTVKEIDEAGSDGFGGWGLLLVTAHADAVWTEPAEDGTAKWVCASIYVETER</sequence>
<dbReference type="RefSeq" id="WP_344597903.1">
    <property type="nucleotide sequence ID" value="NZ_BAAARW010000045.1"/>
</dbReference>
<reference evidence="1 2" key="1">
    <citation type="journal article" date="2019" name="Int. J. Syst. Evol. Microbiol.">
        <title>The Global Catalogue of Microorganisms (GCM) 10K type strain sequencing project: providing services to taxonomists for standard genome sequencing and annotation.</title>
        <authorList>
            <consortium name="The Broad Institute Genomics Platform"/>
            <consortium name="The Broad Institute Genome Sequencing Center for Infectious Disease"/>
            <person name="Wu L."/>
            <person name="Ma J."/>
        </authorList>
    </citation>
    <scope>NUCLEOTIDE SEQUENCE [LARGE SCALE GENOMIC DNA]</scope>
    <source>
        <strain evidence="1 2">JCM 3325</strain>
    </source>
</reference>
<protein>
    <recommendedName>
        <fullName evidence="3">ATP-binding protein</fullName>
    </recommendedName>
</protein>
<keyword evidence="2" id="KW-1185">Reference proteome</keyword>
<proteinExistence type="predicted"/>
<name>A0ABN3KDJ1_9ACTN</name>
<gene>
    <name evidence="1" type="ORF">GCM10010191_89950</name>
</gene>
<comment type="caution">
    <text evidence="1">The sequence shown here is derived from an EMBL/GenBank/DDBJ whole genome shotgun (WGS) entry which is preliminary data.</text>
</comment>
<evidence type="ECO:0000313" key="2">
    <source>
        <dbReference type="Proteomes" id="UP001501231"/>
    </source>
</evidence>
<accession>A0ABN3KDJ1</accession>
<dbReference type="Proteomes" id="UP001501231">
    <property type="component" value="Unassembled WGS sequence"/>
</dbReference>
<organism evidence="1 2">
    <name type="scientific">Actinomadura vinacea</name>
    <dbReference type="NCBI Taxonomy" id="115336"/>
    <lineage>
        <taxon>Bacteria</taxon>
        <taxon>Bacillati</taxon>
        <taxon>Actinomycetota</taxon>
        <taxon>Actinomycetes</taxon>
        <taxon>Streptosporangiales</taxon>
        <taxon>Thermomonosporaceae</taxon>
        <taxon>Actinomadura</taxon>
    </lineage>
</organism>
<evidence type="ECO:0000313" key="1">
    <source>
        <dbReference type="EMBL" id="GAA2456557.1"/>
    </source>
</evidence>
<dbReference type="EMBL" id="BAAARW010000045">
    <property type="protein sequence ID" value="GAA2456557.1"/>
    <property type="molecule type" value="Genomic_DNA"/>
</dbReference>